<dbReference type="Gene3D" id="3.40.50.200">
    <property type="entry name" value="Peptidase S8/S53 domain"/>
    <property type="match status" value="1"/>
</dbReference>
<keyword evidence="3" id="KW-1185">Reference proteome</keyword>
<proteinExistence type="predicted"/>
<dbReference type="EMBL" id="LUUI01000016">
    <property type="protein sequence ID" value="OAI21233.1"/>
    <property type="molecule type" value="Genomic_DNA"/>
</dbReference>
<dbReference type="SUPFAM" id="SSF52743">
    <property type="entry name" value="Subtilisin-like"/>
    <property type="match status" value="1"/>
</dbReference>
<reference evidence="2 3" key="1">
    <citation type="submission" date="2016-03" db="EMBL/GenBank/DDBJ databases">
        <authorList>
            <person name="Ploux O."/>
        </authorList>
    </citation>
    <scope>NUCLEOTIDE SEQUENCE [LARGE SCALE GENOMIC DNA]</scope>
    <source>
        <strain evidence="2 3">R-45370</strain>
    </source>
</reference>
<dbReference type="InterPro" id="IPR036852">
    <property type="entry name" value="Peptidase_S8/S53_dom_sf"/>
</dbReference>
<evidence type="ECO:0000256" key="1">
    <source>
        <dbReference type="SAM" id="SignalP"/>
    </source>
</evidence>
<dbReference type="GO" id="GO:0006508">
    <property type="term" value="P:proteolysis"/>
    <property type="evidence" value="ECO:0007669"/>
    <property type="project" value="InterPro"/>
</dbReference>
<feature type="chain" id="PRO_5008069586" evidence="1">
    <location>
        <begin position="26"/>
        <end position="500"/>
    </location>
</feature>
<evidence type="ECO:0000313" key="2">
    <source>
        <dbReference type="EMBL" id="OAI21233.1"/>
    </source>
</evidence>
<gene>
    <name evidence="2" type="ORF">A1359_19630</name>
</gene>
<protein>
    <submittedName>
        <fullName evidence="2">Uncharacterized protein</fullName>
    </submittedName>
</protein>
<dbReference type="AlphaFoldDB" id="A0A177NVC9"/>
<evidence type="ECO:0000313" key="3">
    <source>
        <dbReference type="Proteomes" id="UP000078476"/>
    </source>
</evidence>
<dbReference type="Proteomes" id="UP000078476">
    <property type="component" value="Unassembled WGS sequence"/>
</dbReference>
<name>A0A177NVC9_9GAMM</name>
<dbReference type="GO" id="GO:0004252">
    <property type="term" value="F:serine-type endopeptidase activity"/>
    <property type="evidence" value="ECO:0007669"/>
    <property type="project" value="InterPro"/>
</dbReference>
<organism evidence="2 3">
    <name type="scientific">Methylomonas lenta</name>
    <dbReference type="NCBI Taxonomy" id="980561"/>
    <lineage>
        <taxon>Bacteria</taxon>
        <taxon>Pseudomonadati</taxon>
        <taxon>Pseudomonadota</taxon>
        <taxon>Gammaproteobacteria</taxon>
        <taxon>Methylococcales</taxon>
        <taxon>Methylococcaceae</taxon>
        <taxon>Methylomonas</taxon>
    </lineage>
</organism>
<accession>A0A177NVC9</accession>
<dbReference type="STRING" id="980561.A1359_19630"/>
<dbReference type="RefSeq" id="WP_066976703.1">
    <property type="nucleotide sequence ID" value="NZ_LUUI01000016.1"/>
</dbReference>
<keyword evidence="1" id="KW-0732">Signal</keyword>
<sequence>MNHQKHDLLTLFALPLLAISAQASADYKADIGYTALQAELAAAIPSGSGVKVTQVEASTGTDSADDPIFAPDPSVGTMTGKTFSYPGLTCSTPPCIPSVFSGHAMGVADRFYGNSLSIAQGISDIHSYEVNQWLNSLNKSNGRATTSDRRIANHSWAGTADSPAETSNILRSVDRQVDLNEYIQVAAATGSPLIGNAYNTISVGLTNGSSLSSVAVDATYVAGRAITDIVAPASAVSNSTPIVSAAAALLVETGHEQTDLSLGYRTVTSAGTIYNAERSETVKAILMAGADRQTSNTSGYGDITDYRSTGHQTDNGLDDRYGAGQVNIYNSYQIMTAGEQNSLQDGGSNNGQIGMSGFDYDDHFGGASGSNDLAIYSFTTNTDETLAASLVWNLGVSNTSAMNTTLHHLELSLVDVTEAATIAFSDSIVDNTQNLFLSSLIAGHNYQLQVSSLEGAIDWDYSIAWNRTINAAPVPLPAAFWLFGSALASLVGFQRKGSLT</sequence>
<comment type="caution">
    <text evidence="2">The sequence shown here is derived from an EMBL/GenBank/DDBJ whole genome shotgun (WGS) entry which is preliminary data.</text>
</comment>
<feature type="signal peptide" evidence="1">
    <location>
        <begin position="1"/>
        <end position="25"/>
    </location>
</feature>